<dbReference type="Proteomes" id="UP000614221">
    <property type="component" value="Unassembled WGS sequence"/>
</dbReference>
<reference evidence="3" key="1">
    <citation type="journal article" date="2014" name="Int. J. Syst. Evol. Microbiol.">
        <title>Complete genome sequence of Corynebacterium casei LMG S-19264T (=DSM 44701T), isolated from a smear-ripened cheese.</title>
        <authorList>
            <consortium name="US DOE Joint Genome Institute (JGI-PGF)"/>
            <person name="Walter F."/>
            <person name="Albersmeier A."/>
            <person name="Kalinowski J."/>
            <person name="Ruckert C."/>
        </authorList>
    </citation>
    <scope>NUCLEOTIDE SEQUENCE</scope>
    <source>
        <strain evidence="3">JCM 19018</strain>
    </source>
</reference>
<sequence>MRTAPEYLLAIYIAQHRDDPPVAPGELGEMLDRSPAAVTEMCQRLAEDGLVSYEPYDGVTLTESGREEATELHETYVTVSWFFRGVLDLDDHETEAMELAGLVSPMVAERLAATLPCDAETERRQDAAEAGSAASDRDSN</sequence>
<gene>
    <name evidence="3" type="ORF">GCM10009067_03250</name>
</gene>
<dbReference type="InterPro" id="IPR036388">
    <property type="entry name" value="WH-like_DNA-bd_sf"/>
</dbReference>
<dbReference type="PANTHER" id="PTHR33238:SF7">
    <property type="entry name" value="IRON-DEPENDENT TRANSCRIPTIONAL REGULATOR"/>
    <property type="match status" value="1"/>
</dbReference>
<accession>A0A830EXC4</accession>
<name>A0A830EXC4_9EURY</name>
<comment type="caution">
    <text evidence="3">The sequence shown here is derived from an EMBL/GenBank/DDBJ whole genome shotgun (WGS) entry which is preliminary data.</text>
</comment>
<dbReference type="GO" id="GO:0003677">
    <property type="term" value="F:DNA binding"/>
    <property type="evidence" value="ECO:0007669"/>
    <property type="project" value="InterPro"/>
</dbReference>
<dbReference type="GO" id="GO:0046914">
    <property type="term" value="F:transition metal ion binding"/>
    <property type="evidence" value="ECO:0007669"/>
    <property type="project" value="InterPro"/>
</dbReference>
<dbReference type="InterPro" id="IPR022687">
    <property type="entry name" value="HTH_DTXR"/>
</dbReference>
<dbReference type="InterPro" id="IPR022689">
    <property type="entry name" value="Iron_dep_repressor"/>
</dbReference>
<proteinExistence type="predicted"/>
<protein>
    <submittedName>
        <fullName evidence="3">Iron-dependent repressor</fullName>
    </submittedName>
</protein>
<dbReference type="PROSITE" id="PS50944">
    <property type="entry name" value="HTH_DTXR"/>
    <property type="match status" value="1"/>
</dbReference>
<dbReference type="Gene3D" id="1.10.10.10">
    <property type="entry name" value="Winged helix-like DNA-binding domain superfamily/Winged helix DNA-binding domain"/>
    <property type="match status" value="1"/>
</dbReference>
<feature type="region of interest" description="Disordered" evidence="1">
    <location>
        <begin position="117"/>
        <end position="140"/>
    </location>
</feature>
<evidence type="ECO:0000259" key="2">
    <source>
        <dbReference type="PROSITE" id="PS50944"/>
    </source>
</evidence>
<dbReference type="EMBL" id="BMPD01000001">
    <property type="protein sequence ID" value="GGK54076.1"/>
    <property type="molecule type" value="Genomic_DNA"/>
</dbReference>
<dbReference type="SMART" id="SM00529">
    <property type="entry name" value="HTH_DTXR"/>
    <property type="match status" value="1"/>
</dbReference>
<evidence type="ECO:0000256" key="1">
    <source>
        <dbReference type="SAM" id="MobiDB-lite"/>
    </source>
</evidence>
<feature type="domain" description="HTH dtxR-type" evidence="2">
    <location>
        <begin position="1"/>
        <end position="62"/>
    </location>
</feature>
<reference evidence="3" key="2">
    <citation type="submission" date="2020-09" db="EMBL/GenBank/DDBJ databases">
        <authorList>
            <person name="Sun Q."/>
            <person name="Ohkuma M."/>
        </authorList>
    </citation>
    <scope>NUCLEOTIDE SEQUENCE</scope>
    <source>
        <strain evidence="3">JCM 19018</strain>
    </source>
</reference>
<dbReference type="SUPFAM" id="SSF46785">
    <property type="entry name" value="Winged helix' DNA-binding domain"/>
    <property type="match status" value="1"/>
</dbReference>
<evidence type="ECO:0000313" key="4">
    <source>
        <dbReference type="Proteomes" id="UP000614221"/>
    </source>
</evidence>
<dbReference type="InterPro" id="IPR036390">
    <property type="entry name" value="WH_DNA-bd_sf"/>
</dbReference>
<evidence type="ECO:0000313" key="3">
    <source>
        <dbReference type="EMBL" id="GGK54076.1"/>
    </source>
</evidence>
<dbReference type="InterPro" id="IPR050536">
    <property type="entry name" value="DtxR_MntR_Metal-Reg"/>
</dbReference>
<dbReference type="RefSeq" id="WP_188974811.1">
    <property type="nucleotide sequence ID" value="NZ_BMPD01000001.1"/>
</dbReference>
<dbReference type="PANTHER" id="PTHR33238">
    <property type="entry name" value="IRON (METAL) DEPENDENT REPRESSOR, DTXR FAMILY"/>
    <property type="match status" value="1"/>
</dbReference>
<dbReference type="AlphaFoldDB" id="A0A830EXC4"/>
<dbReference type="Pfam" id="PF01325">
    <property type="entry name" value="Fe_dep_repress"/>
    <property type="match status" value="1"/>
</dbReference>
<dbReference type="GO" id="GO:0003700">
    <property type="term" value="F:DNA-binding transcription factor activity"/>
    <property type="evidence" value="ECO:0007669"/>
    <property type="project" value="InterPro"/>
</dbReference>
<organism evidence="3 4">
    <name type="scientific">Haloarcula sebkhae</name>
    <dbReference type="NCBI Taxonomy" id="932660"/>
    <lineage>
        <taxon>Archaea</taxon>
        <taxon>Methanobacteriati</taxon>
        <taxon>Methanobacteriota</taxon>
        <taxon>Stenosarchaea group</taxon>
        <taxon>Halobacteria</taxon>
        <taxon>Halobacteriales</taxon>
        <taxon>Haloarculaceae</taxon>
        <taxon>Haloarcula</taxon>
    </lineage>
</organism>
<dbReference type="OrthoDB" id="266552at2157"/>